<dbReference type="PANTHER" id="PTHR38479">
    <property type="entry name" value="LMO0824 PROTEIN"/>
    <property type="match status" value="1"/>
</dbReference>
<gene>
    <name evidence="1" type="ORF">VSH64_43170</name>
</gene>
<evidence type="ECO:0000313" key="1">
    <source>
        <dbReference type="EMBL" id="WSE29533.1"/>
    </source>
</evidence>
<protein>
    <submittedName>
        <fullName evidence="1">Crosslink repair DNA glycosylase YcaQ family protein</fullName>
    </submittedName>
</protein>
<dbReference type="Proteomes" id="UP001330812">
    <property type="component" value="Chromosome"/>
</dbReference>
<proteinExistence type="predicted"/>
<dbReference type="EMBL" id="CP142149">
    <property type="protein sequence ID" value="WSE29533.1"/>
    <property type="molecule type" value="Genomic_DNA"/>
</dbReference>
<dbReference type="InterPro" id="IPR009351">
    <property type="entry name" value="AlkZ-like"/>
</dbReference>
<dbReference type="PANTHER" id="PTHR38479:SF2">
    <property type="entry name" value="WINGED HELIX DNA-BINDING DOMAIN-CONTAINING PROTEIN"/>
    <property type="match status" value="1"/>
</dbReference>
<name>A0ABZ1I557_9PSEU</name>
<evidence type="ECO:0000313" key="2">
    <source>
        <dbReference type="Proteomes" id="UP001330812"/>
    </source>
</evidence>
<keyword evidence="2" id="KW-1185">Reference proteome</keyword>
<dbReference type="Pfam" id="PF06224">
    <property type="entry name" value="AlkZ-like"/>
    <property type="match status" value="1"/>
</dbReference>
<accession>A0ABZ1I557</accession>
<organism evidence="1 2">
    <name type="scientific">Amycolatopsis rhabdoformis</name>
    <dbReference type="NCBI Taxonomy" id="1448059"/>
    <lineage>
        <taxon>Bacteria</taxon>
        <taxon>Bacillati</taxon>
        <taxon>Actinomycetota</taxon>
        <taxon>Actinomycetes</taxon>
        <taxon>Pseudonocardiales</taxon>
        <taxon>Pseudonocardiaceae</taxon>
        <taxon>Amycolatopsis</taxon>
    </lineage>
</organism>
<sequence>MLEVSRKQVLAYRIARHGLHRTEQDPVASPQFDLGLQDSMRDTAVLALAARSAGEVTPTTLVDDPRVVLVWSHRGAPHFHRRDDLRELTTSLIPLDDADALARMLWQKKEIGATGVPASEVLFTAAKAIRKVVKEPMSKGAVSAAVTRELPEAYSRWCRPCNATHIQEQLMRLATLHGGVRLEADQSPATLAPLEGRARLRTTPDAAAVSRVVRGYLTVNGPATQGDAAGFVGTAKTALTPAWPEDLTEVSVDGRKTFLPTAEVSALENPPAPSIVRLLPPLDPFTQARDKTVLVPDKARAKEVWKILGSPGALLVDGELMGVWRTRGSGKRLAFTMTAFDPLRATDRAAAEEEAERAAKARGYADLSVTWA</sequence>
<reference evidence="1 2" key="1">
    <citation type="journal article" date="2015" name="Int. J. Syst. Evol. Microbiol.">
        <title>Amycolatopsis rhabdoformis sp. nov., an actinomycete isolated from a tropical forest soil.</title>
        <authorList>
            <person name="Souza W.R."/>
            <person name="Silva R.E."/>
            <person name="Goodfellow M."/>
            <person name="Busarakam K."/>
            <person name="Figueiro F.S."/>
            <person name="Ferreira D."/>
            <person name="Rodrigues-Filho E."/>
            <person name="Moraes L.A.B."/>
            <person name="Zucchi T.D."/>
        </authorList>
    </citation>
    <scope>NUCLEOTIDE SEQUENCE [LARGE SCALE GENOMIC DNA]</scope>
    <source>
        <strain evidence="1 2">NCIMB 14900</strain>
    </source>
</reference>
<dbReference type="RefSeq" id="WP_326568493.1">
    <property type="nucleotide sequence ID" value="NZ_CP142149.1"/>
</dbReference>